<gene>
    <name evidence="3" type="primary">BOLA3</name>
    <name evidence="3" type="ORF">T05_15177</name>
</gene>
<name>A0A0V0TX63_9BILA</name>
<dbReference type="InterPro" id="IPR036065">
    <property type="entry name" value="BolA-like_sf"/>
</dbReference>
<evidence type="ECO:0000313" key="4">
    <source>
        <dbReference type="Proteomes" id="UP000055048"/>
    </source>
</evidence>
<dbReference type="InterPro" id="IPR052275">
    <property type="entry name" value="Mt_Fe-S_assembly_factor"/>
</dbReference>
<accession>A0A0V0TX63</accession>
<dbReference type="Gene3D" id="3.30.300.90">
    <property type="entry name" value="BolA-like"/>
    <property type="match status" value="1"/>
</dbReference>
<dbReference type="Pfam" id="PF01722">
    <property type="entry name" value="BolA"/>
    <property type="match status" value="1"/>
</dbReference>
<dbReference type="PANTHER" id="PTHR46188:SF1">
    <property type="entry name" value="BOLA-LIKE PROTEIN 3"/>
    <property type="match status" value="1"/>
</dbReference>
<evidence type="ECO:0000313" key="3">
    <source>
        <dbReference type="EMBL" id="KRX43589.1"/>
    </source>
</evidence>
<dbReference type="Proteomes" id="UP000055048">
    <property type="component" value="Unassembled WGS sequence"/>
</dbReference>
<dbReference type="PANTHER" id="PTHR46188">
    <property type="entry name" value="BOLA-LIKE PROTEIN 3"/>
    <property type="match status" value="1"/>
</dbReference>
<comment type="caution">
    <text evidence="3">The sequence shown here is derived from an EMBL/GenBank/DDBJ whole genome shotgun (WGS) entry which is preliminary data.</text>
</comment>
<dbReference type="AlphaFoldDB" id="A0A0V0TX63"/>
<dbReference type="SUPFAM" id="SSF82657">
    <property type="entry name" value="BolA-like"/>
    <property type="match status" value="1"/>
</dbReference>
<evidence type="ECO:0000256" key="2">
    <source>
        <dbReference type="RuleBase" id="RU003860"/>
    </source>
</evidence>
<proteinExistence type="inferred from homology"/>
<dbReference type="OrthoDB" id="203381at2759"/>
<evidence type="ECO:0000256" key="1">
    <source>
        <dbReference type="ARBA" id="ARBA00005578"/>
    </source>
</evidence>
<dbReference type="InterPro" id="IPR002634">
    <property type="entry name" value="BolA"/>
</dbReference>
<dbReference type="STRING" id="144512.A0A0V0TX63"/>
<reference evidence="3 4" key="1">
    <citation type="submission" date="2015-01" db="EMBL/GenBank/DDBJ databases">
        <title>Evolution of Trichinella species and genotypes.</title>
        <authorList>
            <person name="Korhonen P.K."/>
            <person name="Edoardo P."/>
            <person name="Giuseppe L.R."/>
            <person name="Gasser R.B."/>
        </authorList>
    </citation>
    <scope>NUCLEOTIDE SEQUENCE [LARGE SCALE GENOMIC DNA]</scope>
    <source>
        <strain evidence="3">ISS417</strain>
    </source>
</reference>
<sequence length="107" mass="12332">MDKLYFQYYKRTNNVFSYIFQNQNFRKYCRAAAAEQSIAKILKEKFPKALSIKVQDISGGCGAMFEVKVVCRTFQNKSLVEQHKEVSEALKSQIQLMHGIRIITASS</sequence>
<keyword evidence="4" id="KW-1185">Reference proteome</keyword>
<protein>
    <submittedName>
        <fullName evidence="3">BolA-like protein 3</fullName>
    </submittedName>
</protein>
<organism evidence="3 4">
    <name type="scientific">Trichinella murrelli</name>
    <dbReference type="NCBI Taxonomy" id="144512"/>
    <lineage>
        <taxon>Eukaryota</taxon>
        <taxon>Metazoa</taxon>
        <taxon>Ecdysozoa</taxon>
        <taxon>Nematoda</taxon>
        <taxon>Enoplea</taxon>
        <taxon>Dorylaimia</taxon>
        <taxon>Trichinellida</taxon>
        <taxon>Trichinellidae</taxon>
        <taxon>Trichinella</taxon>
    </lineage>
</organism>
<dbReference type="GO" id="GO:0005759">
    <property type="term" value="C:mitochondrial matrix"/>
    <property type="evidence" value="ECO:0007669"/>
    <property type="project" value="TreeGrafter"/>
</dbReference>
<comment type="similarity">
    <text evidence="1 2">Belongs to the BolA/IbaG family.</text>
</comment>
<dbReference type="EMBL" id="JYDJ01000115">
    <property type="protein sequence ID" value="KRX43589.1"/>
    <property type="molecule type" value="Genomic_DNA"/>
</dbReference>